<dbReference type="PANTHER" id="PTHR43877">
    <property type="entry name" value="AMINOALKYLPHOSPHONATE N-ACETYLTRANSFERASE-RELATED-RELATED"/>
    <property type="match status" value="1"/>
</dbReference>
<proteinExistence type="predicted"/>
<keyword evidence="1 4" id="KW-0808">Transferase</keyword>
<dbReference type="SUPFAM" id="SSF55729">
    <property type="entry name" value="Acyl-CoA N-acyltransferases (Nat)"/>
    <property type="match status" value="1"/>
</dbReference>
<dbReference type="GO" id="GO:0016747">
    <property type="term" value="F:acyltransferase activity, transferring groups other than amino-acyl groups"/>
    <property type="evidence" value="ECO:0007669"/>
    <property type="project" value="InterPro"/>
</dbReference>
<gene>
    <name evidence="4" type="ORF">ABLG96_09280</name>
</gene>
<evidence type="ECO:0000313" key="4">
    <source>
        <dbReference type="EMBL" id="XCG65445.1"/>
    </source>
</evidence>
<dbReference type="Pfam" id="PF13673">
    <property type="entry name" value="Acetyltransf_10"/>
    <property type="match status" value="1"/>
</dbReference>
<sequence>MSAPPEFEVRLARDDELDRVVQLRWQWALEVGEPTGDEEAFVRLAGQWAREHRSTHLPHIAVTPGGSLLGMAWLALTARVASASNIDRCSGDLQSCFILPELRGIGIGGALVRAVLATAHARGAEHVTVHASPDSVNLYARNGFRASGQFLWADTTERDH</sequence>
<dbReference type="AlphaFoldDB" id="A0AAU8DV10"/>
<dbReference type="RefSeq" id="WP_353651050.1">
    <property type="nucleotide sequence ID" value="NZ_CP159218.1"/>
</dbReference>
<evidence type="ECO:0000256" key="1">
    <source>
        <dbReference type="ARBA" id="ARBA00022679"/>
    </source>
</evidence>
<evidence type="ECO:0000256" key="2">
    <source>
        <dbReference type="ARBA" id="ARBA00023315"/>
    </source>
</evidence>
<organism evidence="4">
    <name type="scientific">Nakamurella sp. A5-74</name>
    <dbReference type="NCBI Taxonomy" id="3158264"/>
    <lineage>
        <taxon>Bacteria</taxon>
        <taxon>Bacillati</taxon>
        <taxon>Actinomycetota</taxon>
        <taxon>Actinomycetes</taxon>
        <taxon>Nakamurellales</taxon>
        <taxon>Nakamurellaceae</taxon>
        <taxon>Nakamurella</taxon>
    </lineage>
</organism>
<dbReference type="EMBL" id="CP159218">
    <property type="protein sequence ID" value="XCG65445.1"/>
    <property type="molecule type" value="Genomic_DNA"/>
</dbReference>
<dbReference type="Gene3D" id="3.40.630.30">
    <property type="match status" value="1"/>
</dbReference>
<dbReference type="PANTHER" id="PTHR43877:SF1">
    <property type="entry name" value="ACETYLTRANSFERASE"/>
    <property type="match status" value="1"/>
</dbReference>
<accession>A0AAU8DV10</accession>
<dbReference type="CDD" id="cd04301">
    <property type="entry name" value="NAT_SF"/>
    <property type="match status" value="1"/>
</dbReference>
<dbReference type="InterPro" id="IPR050832">
    <property type="entry name" value="Bact_Acetyltransf"/>
</dbReference>
<keyword evidence="2 4" id="KW-0012">Acyltransferase</keyword>
<evidence type="ECO:0000259" key="3">
    <source>
        <dbReference type="PROSITE" id="PS51186"/>
    </source>
</evidence>
<feature type="domain" description="N-acetyltransferase" evidence="3">
    <location>
        <begin position="7"/>
        <end position="160"/>
    </location>
</feature>
<dbReference type="EC" id="2.3.1.-" evidence="4"/>
<dbReference type="InterPro" id="IPR000182">
    <property type="entry name" value="GNAT_dom"/>
</dbReference>
<dbReference type="InterPro" id="IPR016181">
    <property type="entry name" value="Acyl_CoA_acyltransferase"/>
</dbReference>
<name>A0AAU8DV10_9ACTN</name>
<reference evidence="4" key="1">
    <citation type="submission" date="2024-05" db="EMBL/GenBank/DDBJ databases">
        <authorList>
            <person name="Cai S.Y."/>
            <person name="Jin L.M."/>
            <person name="Li H.R."/>
        </authorList>
    </citation>
    <scope>NUCLEOTIDE SEQUENCE</scope>
    <source>
        <strain evidence="4">A5-74</strain>
    </source>
</reference>
<protein>
    <submittedName>
        <fullName evidence="4">GNAT family N-acetyltransferase</fullName>
        <ecNumber evidence="4">2.3.1.-</ecNumber>
    </submittedName>
</protein>
<dbReference type="PROSITE" id="PS51186">
    <property type="entry name" value="GNAT"/>
    <property type="match status" value="1"/>
</dbReference>